<protein>
    <submittedName>
        <fullName evidence="2">Uncharacterized protein</fullName>
    </submittedName>
</protein>
<dbReference type="EMBL" id="CADCVS010000522">
    <property type="protein sequence ID" value="CAA9533145.1"/>
    <property type="molecule type" value="Genomic_DNA"/>
</dbReference>
<sequence>GRRPAGRRARGSSGRRPCPGGREADHPLRPRVRGPRGAAAPGWAGGLPRGALRRGVGRSAPARRPLGGRLRAQAPREARRRAARRAPDPHAFRLRLPHV</sequence>
<evidence type="ECO:0000313" key="2">
    <source>
        <dbReference type="EMBL" id="CAA9533145.1"/>
    </source>
</evidence>
<dbReference type="AlphaFoldDB" id="A0A6J4TV08"/>
<gene>
    <name evidence="2" type="ORF">AVDCRST_MAG30-3971</name>
</gene>
<feature type="region of interest" description="Disordered" evidence="1">
    <location>
        <begin position="1"/>
        <end position="99"/>
    </location>
</feature>
<evidence type="ECO:0000256" key="1">
    <source>
        <dbReference type="SAM" id="MobiDB-lite"/>
    </source>
</evidence>
<organism evidence="2">
    <name type="scientific">uncultured Solirubrobacteraceae bacterium</name>
    <dbReference type="NCBI Taxonomy" id="1162706"/>
    <lineage>
        <taxon>Bacteria</taxon>
        <taxon>Bacillati</taxon>
        <taxon>Actinomycetota</taxon>
        <taxon>Thermoleophilia</taxon>
        <taxon>Solirubrobacterales</taxon>
        <taxon>Solirubrobacteraceae</taxon>
        <taxon>environmental samples</taxon>
    </lineage>
</organism>
<accession>A0A6J4TV08</accession>
<name>A0A6J4TV08_9ACTN</name>
<feature type="non-terminal residue" evidence="2">
    <location>
        <position position="1"/>
    </location>
</feature>
<proteinExistence type="predicted"/>
<feature type="non-terminal residue" evidence="2">
    <location>
        <position position="99"/>
    </location>
</feature>
<feature type="compositionally biased region" description="Low complexity" evidence="1">
    <location>
        <begin position="11"/>
        <end position="21"/>
    </location>
</feature>
<reference evidence="2" key="1">
    <citation type="submission" date="2020-02" db="EMBL/GenBank/DDBJ databases">
        <authorList>
            <person name="Meier V. D."/>
        </authorList>
    </citation>
    <scope>NUCLEOTIDE SEQUENCE</scope>
    <source>
        <strain evidence="2">AVDCRST_MAG30</strain>
    </source>
</reference>
<feature type="compositionally biased region" description="Basic residues" evidence="1">
    <location>
        <begin position="1"/>
        <end position="10"/>
    </location>
</feature>